<protein>
    <submittedName>
        <fullName evidence="6">Aromatic-ring-hydroxylating dioxygenase subunit beta</fullName>
    </submittedName>
</protein>
<keyword evidence="4 6" id="KW-0223">Dioxygenase</keyword>
<accession>A0ABV3U257</accession>
<keyword evidence="5" id="KW-0560">Oxidoreductase</keyword>
<gene>
    <name evidence="6" type="ORF">AB4876_00115</name>
</gene>
<dbReference type="PANTHER" id="PTHR41534:SF2">
    <property type="entry name" value="3-PHENYLPROPIONATE_CINNAMIC ACID DIOXYGENASE SUBUNIT BETA"/>
    <property type="match status" value="1"/>
</dbReference>
<comment type="caution">
    <text evidence="6">The sequence shown here is derived from an EMBL/GenBank/DDBJ whole genome shotgun (WGS) entry which is preliminary data.</text>
</comment>
<name>A0ABV3U257_9GAMM</name>
<comment type="pathway">
    <text evidence="1">Aromatic compound metabolism.</text>
</comment>
<organism evidence="6 7">
    <name type="scientific">Zhongshania guokunii</name>
    <dbReference type="NCBI Taxonomy" id="641783"/>
    <lineage>
        <taxon>Bacteria</taxon>
        <taxon>Pseudomonadati</taxon>
        <taxon>Pseudomonadota</taxon>
        <taxon>Gammaproteobacteria</taxon>
        <taxon>Cellvibrionales</taxon>
        <taxon>Spongiibacteraceae</taxon>
        <taxon>Zhongshania</taxon>
    </lineage>
</organism>
<evidence type="ECO:0000313" key="6">
    <source>
        <dbReference type="EMBL" id="MEX1667288.1"/>
    </source>
</evidence>
<evidence type="ECO:0000313" key="7">
    <source>
        <dbReference type="Proteomes" id="UP001557485"/>
    </source>
</evidence>
<keyword evidence="3" id="KW-0058">Aromatic hydrocarbons catabolism</keyword>
<reference evidence="6 7" key="1">
    <citation type="journal article" date="2011" name="Int. J. Syst. Evol. Microbiol.">
        <title>Zhongshania antarctica gen. nov., sp. nov. and Zhongshania guokunii sp. nov., gammaproteobacteria respectively isolated from coastal attached (fast) ice and surface seawater of the Antarctic.</title>
        <authorList>
            <person name="Li H.J."/>
            <person name="Zhang X.Y."/>
            <person name="Chen C.X."/>
            <person name="Zhang Y.J."/>
            <person name="Gao Z.M."/>
            <person name="Yu Y."/>
            <person name="Chen X.L."/>
            <person name="Chen B."/>
            <person name="Zhang Y.Z."/>
        </authorList>
    </citation>
    <scope>NUCLEOTIDE SEQUENCE [LARGE SCALE GENOMIC DNA]</scope>
    <source>
        <strain evidence="6 7">ZS6-22T</strain>
    </source>
</reference>
<evidence type="ECO:0000256" key="1">
    <source>
        <dbReference type="ARBA" id="ARBA00005211"/>
    </source>
</evidence>
<comment type="similarity">
    <text evidence="2">Belongs to the bacterial ring-hydroxylating dioxygenase beta subunit family.</text>
</comment>
<proteinExistence type="inferred from homology"/>
<dbReference type="PANTHER" id="PTHR41534">
    <property type="entry name" value="BLR3401 PROTEIN"/>
    <property type="match status" value="1"/>
</dbReference>
<keyword evidence="7" id="KW-1185">Reference proteome</keyword>
<dbReference type="RefSeq" id="WP_368379626.1">
    <property type="nucleotide sequence ID" value="NZ_JBFRYA010000001.1"/>
</dbReference>
<dbReference type="EMBL" id="JBFRYA010000001">
    <property type="protein sequence ID" value="MEX1667288.1"/>
    <property type="molecule type" value="Genomic_DNA"/>
</dbReference>
<dbReference type="Pfam" id="PF00866">
    <property type="entry name" value="Ring_hydroxyl_B"/>
    <property type="match status" value="1"/>
</dbReference>
<dbReference type="CDD" id="cd00667">
    <property type="entry name" value="ring_hydroxylating_dioxygenases_beta"/>
    <property type="match status" value="1"/>
</dbReference>
<dbReference type="InterPro" id="IPR000391">
    <property type="entry name" value="Rng_hydr_dOase-bsu"/>
</dbReference>
<dbReference type="InterPro" id="IPR032710">
    <property type="entry name" value="NTF2-like_dom_sf"/>
</dbReference>
<evidence type="ECO:0000256" key="2">
    <source>
        <dbReference type="ARBA" id="ARBA00009570"/>
    </source>
</evidence>
<evidence type="ECO:0000256" key="3">
    <source>
        <dbReference type="ARBA" id="ARBA00022797"/>
    </source>
</evidence>
<dbReference type="Proteomes" id="UP001557485">
    <property type="component" value="Unassembled WGS sequence"/>
</dbReference>
<dbReference type="SUPFAM" id="SSF54427">
    <property type="entry name" value="NTF2-like"/>
    <property type="match status" value="1"/>
</dbReference>
<sequence length="186" mass="21520">MTTANEPVNFFEQCADEIAIGSDVYNQALGFYYAEARMLDNLRYMDWVETLTQDIKYNVPLRQTRLVKDNEASIIYSMRHMHEDYRSLMGRALRLSGNSAWAEDPASRTKRFVSNVQVFETATPGEYAALSYLLITRNRFDDDHFDLIPCERRDILRLQDGVLKLAQRDIILDQVLLGTPNLAIFL</sequence>
<evidence type="ECO:0000256" key="4">
    <source>
        <dbReference type="ARBA" id="ARBA00022964"/>
    </source>
</evidence>
<dbReference type="GO" id="GO:0051213">
    <property type="term" value="F:dioxygenase activity"/>
    <property type="evidence" value="ECO:0007669"/>
    <property type="project" value="UniProtKB-KW"/>
</dbReference>
<dbReference type="Gene3D" id="3.10.450.50">
    <property type="match status" value="1"/>
</dbReference>
<evidence type="ECO:0000256" key="5">
    <source>
        <dbReference type="ARBA" id="ARBA00023002"/>
    </source>
</evidence>